<protein>
    <submittedName>
        <fullName evidence="2">Uncharacterized protein</fullName>
    </submittedName>
</protein>
<evidence type="ECO:0000313" key="3">
    <source>
        <dbReference type="Proteomes" id="UP001172684"/>
    </source>
</evidence>
<comment type="caution">
    <text evidence="2">The sequence shown here is derived from an EMBL/GenBank/DDBJ whole genome shotgun (WGS) entry which is preliminary data.</text>
</comment>
<organism evidence="2 3">
    <name type="scientific">Coniosporium apollinis</name>
    <dbReference type="NCBI Taxonomy" id="61459"/>
    <lineage>
        <taxon>Eukaryota</taxon>
        <taxon>Fungi</taxon>
        <taxon>Dikarya</taxon>
        <taxon>Ascomycota</taxon>
        <taxon>Pezizomycotina</taxon>
        <taxon>Dothideomycetes</taxon>
        <taxon>Dothideomycetes incertae sedis</taxon>
        <taxon>Coniosporium</taxon>
    </lineage>
</organism>
<reference evidence="2" key="1">
    <citation type="submission" date="2022-10" db="EMBL/GenBank/DDBJ databases">
        <title>Culturing micro-colonial fungi from biological soil crusts in the Mojave desert and describing Neophaeococcomyces mojavensis, and introducing the new genera and species Taxawa tesnikishii.</title>
        <authorList>
            <person name="Kurbessoian T."/>
            <person name="Stajich J.E."/>
        </authorList>
    </citation>
    <scope>NUCLEOTIDE SEQUENCE</scope>
    <source>
        <strain evidence="2">TK_1</strain>
    </source>
</reference>
<feature type="region of interest" description="Disordered" evidence="1">
    <location>
        <begin position="1"/>
        <end position="25"/>
    </location>
</feature>
<evidence type="ECO:0000256" key="1">
    <source>
        <dbReference type="SAM" id="MobiDB-lite"/>
    </source>
</evidence>
<evidence type="ECO:0000313" key="2">
    <source>
        <dbReference type="EMBL" id="KAJ9665281.1"/>
    </source>
</evidence>
<dbReference type="Proteomes" id="UP001172684">
    <property type="component" value="Unassembled WGS sequence"/>
</dbReference>
<sequence>MASDADSWKTPGRLRDTSPAIEDKSYVPSHCTEHEAMKGYGIECEGLNAKQDQAYCAAGDVSKARDVADAIKAARAEERLGAAGCGYTGAKKQCRKVRFDDSQVHRSESEYRFQKQYKRKSEYYLPDPPISREEKQSVKVERYDRVASHAVTVRGFEFSQEAELVATEDVEMVDASTADEGECHMEELVGDALESYLIQQGLVRSDDILEVEF</sequence>
<keyword evidence="3" id="KW-1185">Reference proteome</keyword>
<proteinExistence type="predicted"/>
<name>A0ABQ9NSF4_9PEZI</name>
<gene>
    <name evidence="2" type="ORF">H2201_004573</name>
</gene>
<feature type="compositionally biased region" description="Basic and acidic residues" evidence="1">
    <location>
        <begin position="13"/>
        <end position="25"/>
    </location>
</feature>
<accession>A0ABQ9NSF4</accession>
<dbReference type="EMBL" id="JAPDRL010000030">
    <property type="protein sequence ID" value="KAJ9665281.1"/>
    <property type="molecule type" value="Genomic_DNA"/>
</dbReference>